<comment type="caution">
    <text evidence="3">The sequence shown here is derived from an EMBL/GenBank/DDBJ whole genome shotgun (WGS) entry which is preliminary data.</text>
</comment>
<feature type="compositionally biased region" description="Basic and acidic residues" evidence="2">
    <location>
        <begin position="1"/>
        <end position="26"/>
    </location>
</feature>
<dbReference type="Proteomes" id="UP000449547">
    <property type="component" value="Unassembled WGS sequence"/>
</dbReference>
<evidence type="ECO:0000256" key="2">
    <source>
        <dbReference type="SAM" id="MobiDB-lite"/>
    </source>
</evidence>
<feature type="region of interest" description="Disordered" evidence="2">
    <location>
        <begin position="1"/>
        <end position="93"/>
    </location>
</feature>
<evidence type="ECO:0000313" key="4">
    <source>
        <dbReference type="Proteomes" id="UP000449547"/>
    </source>
</evidence>
<proteinExistence type="predicted"/>
<feature type="compositionally biased region" description="Polar residues" evidence="2">
    <location>
        <begin position="58"/>
        <end position="67"/>
    </location>
</feature>
<protein>
    <submittedName>
        <fullName evidence="3">Uncharacterized protein</fullName>
    </submittedName>
</protein>
<sequence length="388" mass="42572">MSESRSFRPYDRAPSENDYPRIDLGRLRGSHVHLVRDRVPSPSDVKRYPPNPPAGSVRMSTYNQPHSGTRAPANQYEYDIEIMPPPPRRREGARRSVSVVDPEAEARHQKEMGQLQEEIDILREKVKKLTARVKKADERDVDHRHEKELNETAESNYMQGFIDGYQYASGEALPSPVIAKFAAQGMFIPAPAHPAGPTAPQFQQRSVAVGAGATMPTRPATTWRSTSTQTGPLRFKKGTQTSPLVHAQATQTPVVKGPIRSGRPAGASNPVSGAASSARHGRGISGNRNEDLEPAQRLADSPPLREPATRNRHVSSWSSPDSDDDLHDTDYTDTNVTNVTTEARSSRQTARVVVLEEPSDVDLEASRHPVIPLWGSGATEGLSRNNSP</sequence>
<name>A0A642UHJ1_DIURU</name>
<feature type="compositionally biased region" description="Polar residues" evidence="2">
    <location>
        <begin position="219"/>
        <end position="231"/>
    </location>
</feature>
<dbReference type="RefSeq" id="XP_034010757.1">
    <property type="nucleotide sequence ID" value="XM_034157337.1"/>
</dbReference>
<dbReference type="EMBL" id="SWFT01000130">
    <property type="protein sequence ID" value="KAA8899080.1"/>
    <property type="molecule type" value="Genomic_DNA"/>
</dbReference>
<reference evidence="3 4" key="1">
    <citation type="submission" date="2019-07" db="EMBL/GenBank/DDBJ databases">
        <title>Genome assembly of two rare yeast pathogens: Diutina rugosa and Trichomonascus ciferrii.</title>
        <authorList>
            <person name="Mixao V."/>
            <person name="Saus E."/>
            <person name="Hansen A."/>
            <person name="Lass-Flor C."/>
            <person name="Gabaldon T."/>
        </authorList>
    </citation>
    <scope>NUCLEOTIDE SEQUENCE [LARGE SCALE GENOMIC DNA]</scope>
    <source>
        <strain evidence="3 4">CBS 613</strain>
    </source>
</reference>
<evidence type="ECO:0000256" key="1">
    <source>
        <dbReference type="SAM" id="Coils"/>
    </source>
</evidence>
<dbReference type="AlphaFoldDB" id="A0A642UHJ1"/>
<keyword evidence="1" id="KW-0175">Coiled coil</keyword>
<evidence type="ECO:0000313" key="3">
    <source>
        <dbReference type="EMBL" id="KAA8899080.1"/>
    </source>
</evidence>
<gene>
    <name evidence="3" type="ORF">DIURU_004461</name>
</gene>
<feature type="region of interest" description="Disordered" evidence="2">
    <location>
        <begin position="215"/>
        <end position="333"/>
    </location>
</feature>
<dbReference type="GeneID" id="54783112"/>
<keyword evidence="4" id="KW-1185">Reference proteome</keyword>
<feature type="compositionally biased region" description="Basic and acidic residues" evidence="2">
    <location>
        <begin position="34"/>
        <end position="47"/>
    </location>
</feature>
<organism evidence="3 4">
    <name type="scientific">Diutina rugosa</name>
    <name type="common">Yeast</name>
    <name type="synonym">Candida rugosa</name>
    <dbReference type="NCBI Taxonomy" id="5481"/>
    <lineage>
        <taxon>Eukaryota</taxon>
        <taxon>Fungi</taxon>
        <taxon>Dikarya</taxon>
        <taxon>Ascomycota</taxon>
        <taxon>Saccharomycotina</taxon>
        <taxon>Pichiomycetes</taxon>
        <taxon>Debaryomycetaceae</taxon>
        <taxon>Diutina</taxon>
    </lineage>
</organism>
<dbReference type="VEuPathDB" id="FungiDB:DIURU_004461"/>
<accession>A0A642UHJ1</accession>
<feature type="compositionally biased region" description="Polar residues" evidence="2">
    <location>
        <begin position="238"/>
        <end position="253"/>
    </location>
</feature>
<feature type="coiled-coil region" evidence="1">
    <location>
        <begin position="105"/>
        <end position="139"/>
    </location>
</feature>